<evidence type="ECO:0000313" key="5">
    <source>
        <dbReference type="EMBL" id="TCO24875.1"/>
    </source>
</evidence>
<protein>
    <recommendedName>
        <fullName evidence="4">Leucyl/phenylalanyl-tRNA--protein transferase</fullName>
        <ecNumber evidence="4">2.3.2.6</ecNumber>
    </recommendedName>
    <alternativeName>
        <fullName evidence="4">L/F-transferase</fullName>
    </alternativeName>
    <alternativeName>
        <fullName evidence="4">Leucyltransferase</fullName>
    </alternativeName>
    <alternativeName>
        <fullName evidence="4">Phenyalanyltransferase</fullName>
    </alternativeName>
</protein>
<comment type="catalytic activity">
    <reaction evidence="4">
        <text>N-terminal L-arginyl-[protein] + L-leucyl-tRNA(Leu) = N-terminal L-leucyl-L-arginyl-[protein] + tRNA(Leu) + H(+)</text>
        <dbReference type="Rhea" id="RHEA:50416"/>
        <dbReference type="Rhea" id="RHEA-COMP:9613"/>
        <dbReference type="Rhea" id="RHEA-COMP:9622"/>
        <dbReference type="Rhea" id="RHEA-COMP:12672"/>
        <dbReference type="Rhea" id="RHEA-COMP:12673"/>
        <dbReference type="ChEBI" id="CHEBI:15378"/>
        <dbReference type="ChEBI" id="CHEBI:64719"/>
        <dbReference type="ChEBI" id="CHEBI:78442"/>
        <dbReference type="ChEBI" id="CHEBI:78494"/>
        <dbReference type="ChEBI" id="CHEBI:133044"/>
        <dbReference type="EC" id="2.3.2.6"/>
    </reaction>
</comment>
<comment type="catalytic activity">
    <reaction evidence="4">
        <text>L-phenylalanyl-tRNA(Phe) + an N-terminal L-alpha-aminoacyl-[protein] = an N-terminal L-phenylalanyl-L-alpha-aminoacyl-[protein] + tRNA(Phe)</text>
        <dbReference type="Rhea" id="RHEA:43632"/>
        <dbReference type="Rhea" id="RHEA-COMP:9668"/>
        <dbReference type="Rhea" id="RHEA-COMP:9699"/>
        <dbReference type="Rhea" id="RHEA-COMP:10636"/>
        <dbReference type="Rhea" id="RHEA-COMP:10637"/>
        <dbReference type="ChEBI" id="CHEBI:78442"/>
        <dbReference type="ChEBI" id="CHEBI:78531"/>
        <dbReference type="ChEBI" id="CHEBI:78597"/>
        <dbReference type="ChEBI" id="CHEBI:83561"/>
        <dbReference type="EC" id="2.3.2.6"/>
    </reaction>
</comment>
<dbReference type="OrthoDB" id="9790282at2"/>
<accession>A0A4V2RZ98</accession>
<dbReference type="RefSeq" id="WP_132211667.1">
    <property type="nucleotide sequence ID" value="NZ_SLWN01000008.1"/>
</dbReference>
<keyword evidence="2 4" id="KW-0808">Transferase</keyword>
<gene>
    <name evidence="4" type="primary">aat</name>
    <name evidence="5" type="ORF">EV652_108411</name>
</gene>
<reference evidence="5 6" key="1">
    <citation type="journal article" date="2015" name="Stand. Genomic Sci.">
        <title>Genomic Encyclopedia of Bacterial and Archaeal Type Strains, Phase III: the genomes of soil and plant-associated and newly described type strains.</title>
        <authorList>
            <person name="Whitman W.B."/>
            <person name="Woyke T."/>
            <person name="Klenk H.P."/>
            <person name="Zhou Y."/>
            <person name="Lilburn T.G."/>
            <person name="Beck B.J."/>
            <person name="De Vos P."/>
            <person name="Vandamme P."/>
            <person name="Eisen J.A."/>
            <person name="Garrity G."/>
            <person name="Hugenholtz P."/>
            <person name="Kyrpides N.C."/>
        </authorList>
    </citation>
    <scope>NUCLEOTIDE SEQUENCE [LARGE SCALE GENOMIC DNA]</scope>
    <source>
        <strain evidence="5 6">VKM Ac-2572</strain>
    </source>
</reference>
<comment type="subcellular location">
    <subcellularLocation>
        <location evidence="4">Cytoplasm</location>
    </subcellularLocation>
</comment>
<dbReference type="InterPro" id="IPR004616">
    <property type="entry name" value="Leu/Phe-tRNA_Trfase"/>
</dbReference>
<dbReference type="GO" id="GO:0005737">
    <property type="term" value="C:cytoplasm"/>
    <property type="evidence" value="ECO:0007669"/>
    <property type="project" value="UniProtKB-SubCell"/>
</dbReference>
<sequence length="224" mass="24274">MPVEPAASVWDFPPVAVAGASDIVAGGADLQPGTVLAAYRRGLFPMPDHRGSLLWWSPVDRGVIEVAGYRPSRSVRRARSKFEIRVNTAFDQVIRACADPRRPGSWIDRGIIASYTELHRLGWVHSVEAWDGDELAGGLYGVAIGGLFAGESMFHHKTDGSKAAVAGLIELLDDDYAAERVLDIQWVTDHLATLGAVTIPRDTYVHRVQHAVTLPLPKAFSGGL</sequence>
<keyword evidence="3 4" id="KW-0012">Acyltransferase</keyword>
<evidence type="ECO:0000256" key="4">
    <source>
        <dbReference type="HAMAP-Rule" id="MF_00688"/>
    </source>
</evidence>
<comment type="function">
    <text evidence="4">Functions in the N-end rule pathway of protein degradation where it conjugates Leu, Phe and, less efficiently, Met from aminoacyl-tRNAs to the N-termini of proteins containing an N-terminal arginine or lysine.</text>
</comment>
<dbReference type="InterPro" id="IPR042203">
    <property type="entry name" value="Leu/Phe-tRNA_Trfase_C"/>
</dbReference>
<dbReference type="GO" id="GO:0030163">
    <property type="term" value="P:protein catabolic process"/>
    <property type="evidence" value="ECO:0007669"/>
    <property type="project" value="UniProtKB-UniRule"/>
</dbReference>
<dbReference type="EC" id="2.3.2.6" evidence="4"/>
<proteinExistence type="inferred from homology"/>
<dbReference type="AlphaFoldDB" id="A0A4V2RZ98"/>
<keyword evidence="1 4" id="KW-0963">Cytoplasm</keyword>
<dbReference type="Gene3D" id="3.40.630.70">
    <property type="entry name" value="Leucyl/phenylalanyl-tRNA-protein transferase, C-terminal domain"/>
    <property type="match status" value="1"/>
</dbReference>
<dbReference type="HAMAP" id="MF_00688">
    <property type="entry name" value="Leu_Phe_trans"/>
    <property type="match status" value="1"/>
</dbReference>
<dbReference type="EMBL" id="SLWN01000008">
    <property type="protein sequence ID" value="TCO24875.1"/>
    <property type="molecule type" value="Genomic_DNA"/>
</dbReference>
<dbReference type="PANTHER" id="PTHR30098">
    <property type="entry name" value="LEUCYL/PHENYLALANYL-TRNA--PROTEIN TRANSFERASE"/>
    <property type="match status" value="1"/>
</dbReference>
<dbReference type="GO" id="GO:0008914">
    <property type="term" value="F:leucyl-tRNA--protein transferase activity"/>
    <property type="evidence" value="ECO:0007669"/>
    <property type="project" value="UniProtKB-UniRule"/>
</dbReference>
<evidence type="ECO:0000256" key="3">
    <source>
        <dbReference type="ARBA" id="ARBA00023315"/>
    </source>
</evidence>
<comment type="similarity">
    <text evidence="4">Belongs to the L/F-transferase family.</text>
</comment>
<dbReference type="SUPFAM" id="SSF55729">
    <property type="entry name" value="Acyl-CoA N-acyltransferases (Nat)"/>
    <property type="match status" value="1"/>
</dbReference>
<comment type="caution">
    <text evidence="5">The sequence shown here is derived from an EMBL/GenBank/DDBJ whole genome shotgun (WGS) entry which is preliminary data.</text>
</comment>
<name>A0A4V2RZ98_9ACTN</name>
<dbReference type="InterPro" id="IPR016181">
    <property type="entry name" value="Acyl_CoA_acyltransferase"/>
</dbReference>
<evidence type="ECO:0000313" key="6">
    <source>
        <dbReference type="Proteomes" id="UP000294508"/>
    </source>
</evidence>
<dbReference type="Proteomes" id="UP000294508">
    <property type="component" value="Unassembled WGS sequence"/>
</dbReference>
<evidence type="ECO:0000256" key="2">
    <source>
        <dbReference type="ARBA" id="ARBA00022679"/>
    </source>
</evidence>
<dbReference type="PANTHER" id="PTHR30098:SF2">
    <property type="entry name" value="LEUCYL_PHENYLALANYL-TRNA--PROTEIN TRANSFERASE"/>
    <property type="match status" value="1"/>
</dbReference>
<dbReference type="InterPro" id="IPR042221">
    <property type="entry name" value="Leu/Phe-tRNA_Trfase_N"/>
</dbReference>
<dbReference type="NCBIfam" id="TIGR00667">
    <property type="entry name" value="aat"/>
    <property type="match status" value="1"/>
</dbReference>
<comment type="catalytic activity">
    <reaction evidence="4">
        <text>N-terminal L-lysyl-[protein] + L-leucyl-tRNA(Leu) = N-terminal L-leucyl-L-lysyl-[protein] + tRNA(Leu) + H(+)</text>
        <dbReference type="Rhea" id="RHEA:12340"/>
        <dbReference type="Rhea" id="RHEA-COMP:9613"/>
        <dbReference type="Rhea" id="RHEA-COMP:9622"/>
        <dbReference type="Rhea" id="RHEA-COMP:12670"/>
        <dbReference type="Rhea" id="RHEA-COMP:12671"/>
        <dbReference type="ChEBI" id="CHEBI:15378"/>
        <dbReference type="ChEBI" id="CHEBI:65249"/>
        <dbReference type="ChEBI" id="CHEBI:78442"/>
        <dbReference type="ChEBI" id="CHEBI:78494"/>
        <dbReference type="ChEBI" id="CHEBI:133043"/>
        <dbReference type="EC" id="2.3.2.6"/>
    </reaction>
</comment>
<organism evidence="5 6">
    <name type="scientific">Kribbella steppae</name>
    <dbReference type="NCBI Taxonomy" id="2512223"/>
    <lineage>
        <taxon>Bacteria</taxon>
        <taxon>Bacillati</taxon>
        <taxon>Actinomycetota</taxon>
        <taxon>Actinomycetes</taxon>
        <taxon>Propionibacteriales</taxon>
        <taxon>Kribbellaceae</taxon>
        <taxon>Kribbella</taxon>
    </lineage>
</organism>
<dbReference type="Pfam" id="PF03588">
    <property type="entry name" value="Leu_Phe_trans"/>
    <property type="match status" value="1"/>
</dbReference>
<evidence type="ECO:0000256" key="1">
    <source>
        <dbReference type="ARBA" id="ARBA00022490"/>
    </source>
</evidence>
<dbReference type="Gene3D" id="3.30.70.3550">
    <property type="entry name" value="Leucyl/phenylalanyl-tRNA-protein transferase, N-terminal domain"/>
    <property type="match status" value="1"/>
</dbReference>
<keyword evidence="6" id="KW-1185">Reference proteome</keyword>